<feature type="region of interest" description="Disordered" evidence="1">
    <location>
        <begin position="161"/>
        <end position="199"/>
    </location>
</feature>
<feature type="signal peptide" evidence="2">
    <location>
        <begin position="1"/>
        <end position="18"/>
    </location>
</feature>
<evidence type="ECO:0000256" key="1">
    <source>
        <dbReference type="SAM" id="MobiDB-lite"/>
    </source>
</evidence>
<evidence type="ECO:0000256" key="2">
    <source>
        <dbReference type="SAM" id="SignalP"/>
    </source>
</evidence>
<feature type="compositionally biased region" description="Gly residues" evidence="1">
    <location>
        <begin position="170"/>
        <end position="182"/>
    </location>
</feature>
<name>A0A3N4IA64_ASCIM</name>
<dbReference type="EMBL" id="ML119668">
    <property type="protein sequence ID" value="RPA82959.1"/>
    <property type="molecule type" value="Genomic_DNA"/>
</dbReference>
<accession>A0A3N4IA64</accession>
<evidence type="ECO:0000313" key="3">
    <source>
        <dbReference type="EMBL" id="RPA82959.1"/>
    </source>
</evidence>
<proteinExistence type="predicted"/>
<keyword evidence="4" id="KW-1185">Reference proteome</keyword>
<evidence type="ECO:0000313" key="4">
    <source>
        <dbReference type="Proteomes" id="UP000275078"/>
    </source>
</evidence>
<dbReference type="Proteomes" id="UP000275078">
    <property type="component" value="Unassembled WGS sequence"/>
</dbReference>
<dbReference type="AlphaFoldDB" id="A0A3N4IA64"/>
<gene>
    <name evidence="3" type="ORF">BJ508DRAFT_375432</name>
</gene>
<organism evidence="3 4">
    <name type="scientific">Ascobolus immersus RN42</name>
    <dbReference type="NCBI Taxonomy" id="1160509"/>
    <lineage>
        <taxon>Eukaryota</taxon>
        <taxon>Fungi</taxon>
        <taxon>Dikarya</taxon>
        <taxon>Ascomycota</taxon>
        <taxon>Pezizomycotina</taxon>
        <taxon>Pezizomycetes</taxon>
        <taxon>Pezizales</taxon>
        <taxon>Ascobolaceae</taxon>
        <taxon>Ascobolus</taxon>
    </lineage>
</organism>
<reference evidence="3 4" key="1">
    <citation type="journal article" date="2018" name="Nat. Ecol. Evol.">
        <title>Pezizomycetes genomes reveal the molecular basis of ectomycorrhizal truffle lifestyle.</title>
        <authorList>
            <person name="Murat C."/>
            <person name="Payen T."/>
            <person name="Noel B."/>
            <person name="Kuo A."/>
            <person name="Morin E."/>
            <person name="Chen J."/>
            <person name="Kohler A."/>
            <person name="Krizsan K."/>
            <person name="Balestrini R."/>
            <person name="Da Silva C."/>
            <person name="Montanini B."/>
            <person name="Hainaut M."/>
            <person name="Levati E."/>
            <person name="Barry K.W."/>
            <person name="Belfiori B."/>
            <person name="Cichocki N."/>
            <person name="Clum A."/>
            <person name="Dockter R.B."/>
            <person name="Fauchery L."/>
            <person name="Guy J."/>
            <person name="Iotti M."/>
            <person name="Le Tacon F."/>
            <person name="Lindquist E.A."/>
            <person name="Lipzen A."/>
            <person name="Malagnac F."/>
            <person name="Mello A."/>
            <person name="Molinier V."/>
            <person name="Miyauchi S."/>
            <person name="Poulain J."/>
            <person name="Riccioni C."/>
            <person name="Rubini A."/>
            <person name="Sitrit Y."/>
            <person name="Splivallo R."/>
            <person name="Traeger S."/>
            <person name="Wang M."/>
            <person name="Zifcakova L."/>
            <person name="Wipf D."/>
            <person name="Zambonelli A."/>
            <person name="Paolocci F."/>
            <person name="Nowrousian M."/>
            <person name="Ottonello S."/>
            <person name="Baldrian P."/>
            <person name="Spatafora J.W."/>
            <person name="Henrissat B."/>
            <person name="Nagy L.G."/>
            <person name="Aury J.M."/>
            <person name="Wincker P."/>
            <person name="Grigoriev I.V."/>
            <person name="Bonfante P."/>
            <person name="Martin F.M."/>
        </authorList>
    </citation>
    <scope>NUCLEOTIDE SEQUENCE [LARGE SCALE GENOMIC DNA]</scope>
    <source>
        <strain evidence="3 4">RN42</strain>
    </source>
</reference>
<protein>
    <submittedName>
        <fullName evidence="3">Uncharacterized protein</fullName>
    </submittedName>
</protein>
<keyword evidence="2" id="KW-0732">Signal</keyword>
<sequence length="295" mass="30938">MSHFNGILVLALLSAGYSLHFSLTLAKTFFTSTLPQDSYPPSPKPEAIANTPQEVCCPSVTTCTPTPHTLTGLLCCPLPLDGLTPSFDCTLAAQTLAPPATHYICPARQGGGTCPFMYTCTLFNCFYDPFVAPRHTVDLKKLYEEERKIADVTRVVRVGGEAPTAAAEGEVGGGNAGDGSGGEKGEEEEGGMTATGRGARTTIVASAKETGIVAKGEVAPVGFDWDGVFDEKKEGGKPPMLKSAVVGKEELLEVSWAFVVMVAGASSLTETFVVETGIVGKGNLGADYYYFADSC</sequence>
<feature type="chain" id="PRO_5018067380" evidence="2">
    <location>
        <begin position="19"/>
        <end position="295"/>
    </location>
</feature>